<evidence type="ECO:0008006" key="3">
    <source>
        <dbReference type="Google" id="ProtNLM"/>
    </source>
</evidence>
<reference evidence="1" key="1">
    <citation type="journal article" date="2021" name="Open Biol.">
        <title>Shared evolutionary footprints suggest mitochondrial oxidative damage underlies multiple complex I losses in fungi.</title>
        <authorList>
            <person name="Schikora-Tamarit M.A."/>
            <person name="Marcet-Houben M."/>
            <person name="Nosek J."/>
            <person name="Gabaldon T."/>
        </authorList>
    </citation>
    <scope>NUCLEOTIDE SEQUENCE</scope>
    <source>
        <strain evidence="1">CBS6341</strain>
    </source>
</reference>
<dbReference type="OrthoDB" id="3979708at2759"/>
<gene>
    <name evidence="1" type="ORF">WICMUC_001232</name>
</gene>
<proteinExistence type="predicted"/>
<dbReference type="AlphaFoldDB" id="A0A9P8PV81"/>
<dbReference type="InterPro" id="IPR002347">
    <property type="entry name" value="SDR_fam"/>
</dbReference>
<organism evidence="1 2">
    <name type="scientific">Wickerhamomyces mucosus</name>
    <dbReference type="NCBI Taxonomy" id="1378264"/>
    <lineage>
        <taxon>Eukaryota</taxon>
        <taxon>Fungi</taxon>
        <taxon>Dikarya</taxon>
        <taxon>Ascomycota</taxon>
        <taxon>Saccharomycotina</taxon>
        <taxon>Saccharomycetes</taxon>
        <taxon>Phaffomycetales</taxon>
        <taxon>Wickerhamomycetaceae</taxon>
        <taxon>Wickerhamomyces</taxon>
    </lineage>
</organism>
<dbReference type="Proteomes" id="UP000769528">
    <property type="component" value="Unassembled WGS sequence"/>
</dbReference>
<evidence type="ECO:0000313" key="1">
    <source>
        <dbReference type="EMBL" id="KAH3679037.1"/>
    </source>
</evidence>
<dbReference type="GO" id="GO:0016616">
    <property type="term" value="F:oxidoreductase activity, acting on the CH-OH group of donors, NAD or NADP as acceptor"/>
    <property type="evidence" value="ECO:0007669"/>
    <property type="project" value="TreeGrafter"/>
</dbReference>
<evidence type="ECO:0000313" key="2">
    <source>
        <dbReference type="Proteomes" id="UP000769528"/>
    </source>
</evidence>
<dbReference type="PRINTS" id="PR00081">
    <property type="entry name" value="GDHRDH"/>
</dbReference>
<dbReference type="PANTHER" id="PTHR45458">
    <property type="entry name" value="SHORT-CHAIN DEHYDROGENASE/REDUCTASE SDR"/>
    <property type="match status" value="1"/>
</dbReference>
<dbReference type="Gene3D" id="3.40.50.720">
    <property type="entry name" value="NAD(P)-binding Rossmann-like Domain"/>
    <property type="match status" value="1"/>
</dbReference>
<accession>A0A9P8PV81</accession>
<reference evidence="1" key="2">
    <citation type="submission" date="2021-01" db="EMBL/GenBank/DDBJ databases">
        <authorList>
            <person name="Schikora-Tamarit M.A."/>
        </authorList>
    </citation>
    <scope>NUCLEOTIDE SEQUENCE</scope>
    <source>
        <strain evidence="1">CBS6341</strain>
    </source>
</reference>
<comment type="caution">
    <text evidence="1">The sequence shown here is derived from an EMBL/GenBank/DDBJ whole genome shotgun (WGS) entry which is preliminary data.</text>
</comment>
<dbReference type="EMBL" id="JAEUBF010000390">
    <property type="protein sequence ID" value="KAH3679037.1"/>
    <property type="molecule type" value="Genomic_DNA"/>
</dbReference>
<dbReference type="InterPro" id="IPR036291">
    <property type="entry name" value="NAD(P)-bd_dom_sf"/>
</dbReference>
<keyword evidence="2" id="KW-1185">Reference proteome</keyword>
<dbReference type="Pfam" id="PF00106">
    <property type="entry name" value="adh_short"/>
    <property type="match status" value="1"/>
</dbReference>
<dbReference type="SUPFAM" id="SSF51735">
    <property type="entry name" value="NAD(P)-binding Rossmann-fold domains"/>
    <property type="match status" value="1"/>
</dbReference>
<dbReference type="InterPro" id="IPR052184">
    <property type="entry name" value="SDR_enzymes"/>
</dbReference>
<sequence>MSGKVYFITGGNQGIGFQLVKQLSELNPKNTVITGIRDISNPSEDLKQLSVSNNNVKFIELDISSQSSIDSFVENLIKATPNGSIDVFIQNAGIGKDFKSTVNETDRSKWIEHYQTNSLGPILTFQKLYPLLKKSDVKQAIFISSLLGSISGYVPRPSGAYGQSKAALNYSIRSLSHELGPEGFTFIAVHPGVVSTKLYSKAGLNSEAITAEESAKLQIDYYEKLTPELNGTYWSIKGEVLPW</sequence>
<protein>
    <recommendedName>
        <fullName evidence="3">NAD(P)-binding protein</fullName>
    </recommendedName>
</protein>
<name>A0A9P8PV81_9ASCO</name>
<dbReference type="PANTHER" id="PTHR45458:SF3">
    <property type="entry name" value="CHAIN DEHYDROGENASE (ATSC), PUTATIVE-RELATED"/>
    <property type="match status" value="1"/>
</dbReference>
<dbReference type="CDD" id="cd05325">
    <property type="entry name" value="carb_red_sniffer_like_SDR_c"/>
    <property type="match status" value="1"/>
</dbReference>